<dbReference type="AlphaFoldDB" id="A0A6C0HZW8"/>
<accession>A0A6C0HZW8</accession>
<evidence type="ECO:0008006" key="2">
    <source>
        <dbReference type="Google" id="ProtNLM"/>
    </source>
</evidence>
<organism evidence="1">
    <name type="scientific">viral metagenome</name>
    <dbReference type="NCBI Taxonomy" id="1070528"/>
    <lineage>
        <taxon>unclassified sequences</taxon>
        <taxon>metagenomes</taxon>
        <taxon>organismal metagenomes</taxon>
    </lineage>
</organism>
<protein>
    <recommendedName>
        <fullName evidence="2">Glutaredoxin domain-containing protein</fullName>
    </recommendedName>
</protein>
<reference evidence="1" key="1">
    <citation type="journal article" date="2020" name="Nature">
        <title>Giant virus diversity and host interactions through global metagenomics.</title>
        <authorList>
            <person name="Schulz F."/>
            <person name="Roux S."/>
            <person name="Paez-Espino D."/>
            <person name="Jungbluth S."/>
            <person name="Walsh D.A."/>
            <person name="Denef V.J."/>
            <person name="McMahon K.D."/>
            <person name="Konstantinidis K.T."/>
            <person name="Eloe-Fadrosh E.A."/>
            <person name="Kyrpides N.C."/>
            <person name="Woyke T."/>
        </authorList>
    </citation>
    <scope>NUCLEOTIDE SEQUENCE</scope>
    <source>
        <strain evidence="1">GVMAG-M-3300023184-182</strain>
    </source>
</reference>
<proteinExistence type="predicted"/>
<evidence type="ECO:0000313" key="1">
    <source>
        <dbReference type="EMBL" id="QHT85920.1"/>
    </source>
</evidence>
<name>A0A6C0HZW8_9ZZZZ</name>
<sequence length="194" mass="22009">MASQNLDILYYSNQCPNCKKILDYISKNGLIEQLNCICIDKRTVDPKTGQLYIQRDNGKFIMLPPNVHAVPALLIAKQNYKTIYAADIITYLEPVVSAKISRATVANGEPMAMQFTSNSDVSSDKYTYYNGRISDTMSNYSIMNHMEQMQISTPAESYKSNKMVSDEGMQLMDSLQQQRNLDIKQQSQQTPFGF</sequence>
<dbReference type="EMBL" id="MN740052">
    <property type="protein sequence ID" value="QHT85920.1"/>
    <property type="molecule type" value="Genomic_DNA"/>
</dbReference>